<organism evidence="1 2">
    <name type="scientific">Choiromyces venosus 120613-1</name>
    <dbReference type="NCBI Taxonomy" id="1336337"/>
    <lineage>
        <taxon>Eukaryota</taxon>
        <taxon>Fungi</taxon>
        <taxon>Dikarya</taxon>
        <taxon>Ascomycota</taxon>
        <taxon>Pezizomycotina</taxon>
        <taxon>Pezizomycetes</taxon>
        <taxon>Pezizales</taxon>
        <taxon>Tuberaceae</taxon>
        <taxon>Choiromyces</taxon>
    </lineage>
</organism>
<sequence length="70" mass="7775">INQEMGADKRYYLYGDPVYALSYGIVSGYKTTIGLPLNPVLKEMNAHISSIHVSIEHGFGKTLNLWAFNG</sequence>
<reference evidence="1 2" key="1">
    <citation type="journal article" date="2018" name="Nat. Ecol. Evol.">
        <title>Pezizomycetes genomes reveal the molecular basis of ectomycorrhizal truffle lifestyle.</title>
        <authorList>
            <person name="Murat C."/>
            <person name="Payen T."/>
            <person name="Noel B."/>
            <person name="Kuo A."/>
            <person name="Morin E."/>
            <person name="Chen J."/>
            <person name="Kohler A."/>
            <person name="Krizsan K."/>
            <person name="Balestrini R."/>
            <person name="Da Silva C."/>
            <person name="Montanini B."/>
            <person name="Hainaut M."/>
            <person name="Levati E."/>
            <person name="Barry K.W."/>
            <person name="Belfiori B."/>
            <person name="Cichocki N."/>
            <person name="Clum A."/>
            <person name="Dockter R.B."/>
            <person name="Fauchery L."/>
            <person name="Guy J."/>
            <person name="Iotti M."/>
            <person name="Le Tacon F."/>
            <person name="Lindquist E.A."/>
            <person name="Lipzen A."/>
            <person name="Malagnac F."/>
            <person name="Mello A."/>
            <person name="Molinier V."/>
            <person name="Miyauchi S."/>
            <person name="Poulain J."/>
            <person name="Riccioni C."/>
            <person name="Rubini A."/>
            <person name="Sitrit Y."/>
            <person name="Splivallo R."/>
            <person name="Traeger S."/>
            <person name="Wang M."/>
            <person name="Zifcakova L."/>
            <person name="Wipf D."/>
            <person name="Zambonelli A."/>
            <person name="Paolocci F."/>
            <person name="Nowrousian M."/>
            <person name="Ottonello S."/>
            <person name="Baldrian P."/>
            <person name="Spatafora J.W."/>
            <person name="Henrissat B."/>
            <person name="Nagy L.G."/>
            <person name="Aury J.M."/>
            <person name="Wincker P."/>
            <person name="Grigoriev I.V."/>
            <person name="Bonfante P."/>
            <person name="Martin F.M."/>
        </authorList>
    </citation>
    <scope>NUCLEOTIDE SEQUENCE [LARGE SCALE GENOMIC DNA]</scope>
    <source>
        <strain evidence="1 2">120613-1</strain>
    </source>
</reference>
<evidence type="ECO:0000313" key="2">
    <source>
        <dbReference type="Proteomes" id="UP000276215"/>
    </source>
</evidence>
<dbReference type="AlphaFoldDB" id="A0A3N4JM33"/>
<evidence type="ECO:0008006" key="3">
    <source>
        <dbReference type="Google" id="ProtNLM"/>
    </source>
</evidence>
<dbReference type="Proteomes" id="UP000276215">
    <property type="component" value="Unassembled WGS sequence"/>
</dbReference>
<proteinExistence type="predicted"/>
<accession>A0A3N4JM33</accession>
<keyword evidence="2" id="KW-1185">Reference proteome</keyword>
<evidence type="ECO:0000313" key="1">
    <source>
        <dbReference type="EMBL" id="RPA99226.1"/>
    </source>
</evidence>
<dbReference type="EMBL" id="ML120389">
    <property type="protein sequence ID" value="RPA99226.1"/>
    <property type="molecule type" value="Genomic_DNA"/>
</dbReference>
<feature type="non-terminal residue" evidence="1">
    <location>
        <position position="1"/>
    </location>
</feature>
<name>A0A3N4JM33_9PEZI</name>
<protein>
    <recommendedName>
        <fullName evidence="3">DDE Tnp4 domain-containing protein</fullName>
    </recommendedName>
</protein>
<gene>
    <name evidence="1" type="ORF">L873DRAFT_1684627</name>
</gene>
<dbReference type="OrthoDB" id="5289248at2759"/>